<feature type="compositionally biased region" description="Low complexity" evidence="1">
    <location>
        <begin position="179"/>
        <end position="188"/>
    </location>
</feature>
<evidence type="ECO:0000256" key="1">
    <source>
        <dbReference type="SAM" id="MobiDB-lite"/>
    </source>
</evidence>
<feature type="compositionally biased region" description="Polar residues" evidence="1">
    <location>
        <begin position="305"/>
        <end position="318"/>
    </location>
</feature>
<dbReference type="STRING" id="670483.S7QMV0"/>
<dbReference type="AlphaFoldDB" id="S7QMV0"/>
<dbReference type="HOGENOM" id="CLU_290699_0_0_1"/>
<dbReference type="GeneID" id="19303303"/>
<feature type="region of interest" description="Disordered" evidence="1">
    <location>
        <begin position="508"/>
        <end position="536"/>
    </location>
</feature>
<feature type="compositionally biased region" description="Pro residues" evidence="1">
    <location>
        <begin position="51"/>
        <end position="65"/>
    </location>
</feature>
<feature type="region of interest" description="Disordered" evidence="1">
    <location>
        <begin position="458"/>
        <end position="479"/>
    </location>
</feature>
<dbReference type="EMBL" id="KB469296">
    <property type="protein sequence ID" value="EPQ60727.1"/>
    <property type="molecule type" value="Genomic_DNA"/>
</dbReference>
<gene>
    <name evidence="3" type="ORF">GLOTRDRAFT_135358</name>
</gene>
<organism evidence="3 4">
    <name type="scientific">Gloeophyllum trabeum (strain ATCC 11539 / FP-39264 / Madison 617)</name>
    <name type="common">Brown rot fungus</name>
    <dbReference type="NCBI Taxonomy" id="670483"/>
    <lineage>
        <taxon>Eukaryota</taxon>
        <taxon>Fungi</taxon>
        <taxon>Dikarya</taxon>
        <taxon>Basidiomycota</taxon>
        <taxon>Agaricomycotina</taxon>
        <taxon>Agaricomycetes</taxon>
        <taxon>Gloeophyllales</taxon>
        <taxon>Gloeophyllaceae</taxon>
        <taxon>Gloeophyllum</taxon>
    </lineage>
</organism>
<proteinExistence type="predicted"/>
<sequence length="1114" mass="118572">MQTQWPPEQNQSTRHRSAASLTTNASGIADSTLSFASYATGEEPLRLSQFPRPPSEVPSSVPPSPGGTLRTITPIPRVRALDMPSVRPLALRRNGSVDTDSVIAGPPSYDLHQRDPQLVPSQPQSPPTGRPSRRLPVPPSPTPSRALSPRWHDGSSAIVVDSNEERLLSTSMITHLLSETESSSSSDSAIDIPYDVRPPRGTSTPSSPLRGDNTSGMSGDSEMTYPPPRRQAAFPVGMSQPRMVSLSGAGQSSQVFPPAVPGSGLSALDASYIAGVPPHSPNHPGRALSPHGPESILSSAIGGTVSESNQSMTSSTVPLNPGMGRMTSRGTDYDSDRLDLPEDIAGPSSMRYSPALPSTAGIRNGFRSGHSRRQSFHSTRTTKSYVSSLVSKITSSSGAKSFKPPWRRAKPLPPVPTIPDYTIAQEREWRRIEESLPLPELVNRAGALSTMLEKGHYPHRSASTLPAATGQKEDDSVRPTAGDLAIGQHIDDAGTGARATGFWHMNRSKKHQRNRTVDQAQLHSSMDSPTRLKSMRTPKKTRLRLLIAGALLLVIIVVVGTVAGVVSRQKSSAHSCPGNFTGNSCQLDATCVCTSSQSRSCNPLAQAFVSLIPVLENNFEASYSPGSLYTAVWQTQGDPTGSNCAQQAVLVDVSPALDARKTPNRTQWAQAALLWTLVESQNLTAVSSMRKFIQGANWGAVGDGDGPVSNASSTLSTKISGYVYDFAAQTVTPPTASFVDIGQPTSDQISRLSPASHAALDRMYSYAVASSTQHQKALNNYWQNVLQRRASDLSPFVSAFISRPIMLPFDASASPGSQPFADLLNATSGDSFPPPLACYPGLSSSQLQGIGAIETSVFGLPSPSPASRFDSSCYPDRPVYGVLDVLRLRLPFLDTRTGVARQAAILETEPLPRAVFHNGEVLSSLPGSTDALNISKTTTDPRHYGTVYNMNHVVLDYLSSIPNVAVANNLVDFVLQNSAVPPPNSSLLYQSLSTIPTVEVAVFGRINPSPDISSSASSLSTPLGALFFGSDQGAALRNWALNTTRVPITWSDSATASQAVCDNSLSDPNFLSIWSPASLFLHAQNPSAQVNVNNITTAFLDAGLLKPAGQCTIS</sequence>
<dbReference type="OMA" id="SPYDWHE"/>
<feature type="compositionally biased region" description="Polar residues" evidence="1">
    <location>
        <begin position="1"/>
        <end position="12"/>
    </location>
</feature>
<feature type="transmembrane region" description="Helical" evidence="2">
    <location>
        <begin position="543"/>
        <end position="566"/>
    </location>
</feature>
<feature type="region of interest" description="Disordered" evidence="1">
    <location>
        <begin position="305"/>
        <end position="380"/>
    </location>
</feature>
<feature type="region of interest" description="Disordered" evidence="1">
    <location>
        <begin position="44"/>
        <end position="153"/>
    </location>
</feature>
<evidence type="ECO:0000313" key="4">
    <source>
        <dbReference type="Proteomes" id="UP000030669"/>
    </source>
</evidence>
<feature type="compositionally biased region" description="Polar residues" evidence="1">
    <location>
        <begin position="19"/>
        <end position="30"/>
    </location>
</feature>
<dbReference type="RefSeq" id="XP_007861066.1">
    <property type="nucleotide sequence ID" value="XM_007862875.1"/>
</dbReference>
<feature type="compositionally biased region" description="Basic and acidic residues" evidence="1">
    <location>
        <begin position="331"/>
        <end position="340"/>
    </location>
</feature>
<feature type="region of interest" description="Disordered" evidence="1">
    <location>
        <begin position="397"/>
        <end position="419"/>
    </location>
</feature>
<keyword evidence="4" id="KW-1185">Reference proteome</keyword>
<feature type="region of interest" description="Disordered" evidence="1">
    <location>
        <begin position="178"/>
        <end position="226"/>
    </location>
</feature>
<keyword evidence="2" id="KW-0812">Transmembrane</keyword>
<feature type="compositionally biased region" description="Low complexity" evidence="1">
    <location>
        <begin position="199"/>
        <end position="208"/>
    </location>
</feature>
<name>S7QMV0_GLOTA</name>
<keyword evidence="2" id="KW-0472">Membrane</keyword>
<protein>
    <submittedName>
        <fullName evidence="3">Uncharacterized protein</fullName>
    </submittedName>
</protein>
<dbReference type="KEGG" id="gtr:GLOTRDRAFT_135358"/>
<dbReference type="OrthoDB" id="5595612at2759"/>
<reference evidence="3 4" key="1">
    <citation type="journal article" date="2012" name="Science">
        <title>The Paleozoic origin of enzymatic lignin decomposition reconstructed from 31 fungal genomes.</title>
        <authorList>
            <person name="Floudas D."/>
            <person name="Binder M."/>
            <person name="Riley R."/>
            <person name="Barry K."/>
            <person name="Blanchette R.A."/>
            <person name="Henrissat B."/>
            <person name="Martinez A.T."/>
            <person name="Otillar R."/>
            <person name="Spatafora J.W."/>
            <person name="Yadav J.S."/>
            <person name="Aerts A."/>
            <person name="Benoit I."/>
            <person name="Boyd A."/>
            <person name="Carlson A."/>
            <person name="Copeland A."/>
            <person name="Coutinho P.M."/>
            <person name="de Vries R.P."/>
            <person name="Ferreira P."/>
            <person name="Findley K."/>
            <person name="Foster B."/>
            <person name="Gaskell J."/>
            <person name="Glotzer D."/>
            <person name="Gorecki P."/>
            <person name="Heitman J."/>
            <person name="Hesse C."/>
            <person name="Hori C."/>
            <person name="Igarashi K."/>
            <person name="Jurgens J.A."/>
            <person name="Kallen N."/>
            <person name="Kersten P."/>
            <person name="Kohler A."/>
            <person name="Kuees U."/>
            <person name="Kumar T.K.A."/>
            <person name="Kuo A."/>
            <person name="LaButti K."/>
            <person name="Larrondo L.F."/>
            <person name="Lindquist E."/>
            <person name="Ling A."/>
            <person name="Lombard V."/>
            <person name="Lucas S."/>
            <person name="Lundell T."/>
            <person name="Martin R."/>
            <person name="McLaughlin D.J."/>
            <person name="Morgenstern I."/>
            <person name="Morin E."/>
            <person name="Murat C."/>
            <person name="Nagy L.G."/>
            <person name="Nolan M."/>
            <person name="Ohm R.A."/>
            <person name="Patyshakuliyeva A."/>
            <person name="Rokas A."/>
            <person name="Ruiz-Duenas F.J."/>
            <person name="Sabat G."/>
            <person name="Salamov A."/>
            <person name="Samejima M."/>
            <person name="Schmutz J."/>
            <person name="Slot J.C."/>
            <person name="St John F."/>
            <person name="Stenlid J."/>
            <person name="Sun H."/>
            <person name="Sun S."/>
            <person name="Syed K."/>
            <person name="Tsang A."/>
            <person name="Wiebenga A."/>
            <person name="Young D."/>
            <person name="Pisabarro A."/>
            <person name="Eastwood D.C."/>
            <person name="Martin F."/>
            <person name="Cullen D."/>
            <person name="Grigoriev I.V."/>
            <person name="Hibbett D.S."/>
        </authorList>
    </citation>
    <scope>NUCLEOTIDE SEQUENCE [LARGE SCALE GENOMIC DNA]</scope>
    <source>
        <strain evidence="3 4">ATCC 11539</strain>
    </source>
</reference>
<feature type="region of interest" description="Disordered" evidence="1">
    <location>
        <begin position="1"/>
        <end position="30"/>
    </location>
</feature>
<feature type="compositionally biased region" description="Polar residues" evidence="1">
    <location>
        <begin position="517"/>
        <end position="528"/>
    </location>
</feature>
<keyword evidence="2" id="KW-1133">Transmembrane helix</keyword>
<evidence type="ECO:0000313" key="3">
    <source>
        <dbReference type="EMBL" id="EPQ60727.1"/>
    </source>
</evidence>
<dbReference type="Proteomes" id="UP000030669">
    <property type="component" value="Unassembled WGS sequence"/>
</dbReference>
<evidence type="ECO:0000256" key="2">
    <source>
        <dbReference type="SAM" id="Phobius"/>
    </source>
</evidence>
<dbReference type="eggNOG" id="ENOG502SKSU">
    <property type="taxonomic scope" value="Eukaryota"/>
</dbReference>
<accession>S7QMV0</accession>